<dbReference type="EMBL" id="MN740749">
    <property type="protein sequence ID" value="QHU10080.1"/>
    <property type="molecule type" value="Genomic_DNA"/>
</dbReference>
<evidence type="ECO:0000259" key="3">
    <source>
        <dbReference type="PROSITE" id="PS51925"/>
    </source>
</evidence>
<dbReference type="Pfam" id="PF02201">
    <property type="entry name" value="SWIB"/>
    <property type="match status" value="1"/>
</dbReference>
<evidence type="ECO:0000256" key="2">
    <source>
        <dbReference type="SAM" id="MobiDB-lite"/>
    </source>
</evidence>
<organism evidence="4">
    <name type="scientific">viral metagenome</name>
    <dbReference type="NCBI Taxonomy" id="1070528"/>
    <lineage>
        <taxon>unclassified sequences</taxon>
        <taxon>metagenomes</taxon>
        <taxon>organismal metagenomes</taxon>
    </lineage>
</organism>
<dbReference type="CDD" id="cd10567">
    <property type="entry name" value="SWIB-MDM2_like"/>
    <property type="match status" value="1"/>
</dbReference>
<feature type="domain" description="DM2" evidence="3">
    <location>
        <begin position="90"/>
        <end position="174"/>
    </location>
</feature>
<keyword evidence="1" id="KW-0175">Coiled coil</keyword>
<accession>A0A6C0JZF4</accession>
<dbReference type="PROSITE" id="PS51925">
    <property type="entry name" value="SWIB_MDM2"/>
    <property type="match status" value="1"/>
</dbReference>
<dbReference type="InterPro" id="IPR003121">
    <property type="entry name" value="SWIB_MDM2_domain"/>
</dbReference>
<dbReference type="SUPFAM" id="SSF47592">
    <property type="entry name" value="SWIB/MDM2 domain"/>
    <property type="match status" value="1"/>
</dbReference>
<dbReference type="Gene3D" id="1.10.245.10">
    <property type="entry name" value="SWIB/MDM2 domain"/>
    <property type="match status" value="1"/>
</dbReference>
<feature type="coiled-coil region" evidence="1">
    <location>
        <begin position="44"/>
        <end position="74"/>
    </location>
</feature>
<name>A0A6C0JZF4_9ZZZZ</name>
<dbReference type="InterPro" id="IPR036885">
    <property type="entry name" value="SWIB_MDM2_dom_sf"/>
</dbReference>
<proteinExistence type="predicted"/>
<protein>
    <recommendedName>
        <fullName evidence="3">DM2 domain-containing protein</fullName>
    </recommendedName>
</protein>
<dbReference type="InterPro" id="IPR019835">
    <property type="entry name" value="SWIB_domain"/>
</dbReference>
<sequence length="187" mass="21473">MSTPDFDTTIQASEPQEVDQLNDPTQIVYPPHIQKFQDKMDFMKQRLLANKKDADDTLNDFKQLERAFEKAIKKMVKKSSKPKKPRKPSGFALPVPVSTELCEFMGLEPGTHIPRTDVTKRLMTYIAENKLQNPEKKSIIIPNEPLLRILGDEVKDVLLTHFTIQKYINKHFLKRQSVDDAPANTVV</sequence>
<evidence type="ECO:0000313" key="4">
    <source>
        <dbReference type="EMBL" id="QHU10080.1"/>
    </source>
</evidence>
<dbReference type="AlphaFoldDB" id="A0A6C0JZF4"/>
<dbReference type="PANTHER" id="PTHR13844">
    <property type="entry name" value="SWI/SNF-RELATED MATRIX-ASSOCIATED ACTIN-DEPENDENT REGULATOR OF CHROMATIN SUBFAMILY D"/>
    <property type="match status" value="1"/>
</dbReference>
<feature type="region of interest" description="Disordered" evidence="2">
    <location>
        <begin position="1"/>
        <end position="22"/>
    </location>
</feature>
<feature type="compositionally biased region" description="Polar residues" evidence="2">
    <location>
        <begin position="1"/>
        <end position="14"/>
    </location>
</feature>
<dbReference type="SMART" id="SM00151">
    <property type="entry name" value="SWIB"/>
    <property type="match status" value="1"/>
</dbReference>
<evidence type="ECO:0000256" key="1">
    <source>
        <dbReference type="SAM" id="Coils"/>
    </source>
</evidence>
<reference evidence="4" key="1">
    <citation type="journal article" date="2020" name="Nature">
        <title>Giant virus diversity and host interactions through global metagenomics.</title>
        <authorList>
            <person name="Schulz F."/>
            <person name="Roux S."/>
            <person name="Paez-Espino D."/>
            <person name="Jungbluth S."/>
            <person name="Walsh D.A."/>
            <person name="Denef V.J."/>
            <person name="McMahon K.D."/>
            <person name="Konstantinidis K.T."/>
            <person name="Eloe-Fadrosh E.A."/>
            <person name="Kyrpides N.C."/>
            <person name="Woyke T."/>
        </authorList>
    </citation>
    <scope>NUCLEOTIDE SEQUENCE</scope>
    <source>
        <strain evidence="4">GVMAG-S-1101164-67</strain>
    </source>
</reference>